<feature type="site" description="Transition state stabilizer" evidence="6">
    <location>
        <position position="180"/>
    </location>
</feature>
<dbReference type="GO" id="GO:0006083">
    <property type="term" value="P:acetate metabolic process"/>
    <property type="evidence" value="ECO:0007669"/>
    <property type="project" value="TreeGrafter"/>
</dbReference>
<gene>
    <name evidence="6" type="primary">ackA</name>
    <name evidence="8" type="ORF">DYU11_21855</name>
</gene>
<dbReference type="InterPro" id="IPR043129">
    <property type="entry name" value="ATPase_NBD"/>
</dbReference>
<dbReference type="PROSITE" id="PS01075">
    <property type="entry name" value="ACETATE_KINASE_1"/>
    <property type="match status" value="1"/>
</dbReference>
<dbReference type="PROSITE" id="PS01076">
    <property type="entry name" value="ACETATE_KINASE_2"/>
    <property type="match status" value="1"/>
</dbReference>
<dbReference type="UniPathway" id="UPA00340">
    <property type="reaction ID" value="UER00458"/>
</dbReference>
<keyword evidence="6" id="KW-0460">Magnesium</keyword>
<dbReference type="Proteomes" id="UP000283523">
    <property type="component" value="Unassembled WGS sequence"/>
</dbReference>
<dbReference type="InterPro" id="IPR023865">
    <property type="entry name" value="Aliphatic_acid_kinase_CS"/>
</dbReference>
<keyword evidence="6" id="KW-0963">Cytoplasm</keyword>
<evidence type="ECO:0000256" key="3">
    <source>
        <dbReference type="ARBA" id="ARBA00022741"/>
    </source>
</evidence>
<dbReference type="RefSeq" id="WP_119669850.1">
    <property type="nucleotide sequence ID" value="NZ_QXED01000006.1"/>
</dbReference>
<dbReference type="HAMAP" id="MF_00020">
    <property type="entry name" value="Acetate_kinase"/>
    <property type="match status" value="1"/>
</dbReference>
<dbReference type="Gene3D" id="3.30.420.40">
    <property type="match status" value="2"/>
</dbReference>
<keyword evidence="6" id="KW-0479">Metal-binding</keyword>
<feature type="site" description="Transition state stabilizer" evidence="6">
    <location>
        <position position="239"/>
    </location>
</feature>
<dbReference type="PANTHER" id="PTHR21060">
    <property type="entry name" value="ACETATE KINASE"/>
    <property type="match status" value="1"/>
</dbReference>
<feature type="binding site" evidence="6">
    <location>
        <position position="91"/>
    </location>
    <ligand>
        <name>substrate</name>
    </ligand>
</feature>
<dbReference type="InterPro" id="IPR000890">
    <property type="entry name" value="Aliphatic_acid_kin_short-chain"/>
</dbReference>
<feature type="binding site" evidence="6">
    <location>
        <position position="14"/>
    </location>
    <ligand>
        <name>ATP</name>
        <dbReference type="ChEBI" id="CHEBI:30616"/>
    </ligand>
</feature>
<dbReference type="GO" id="GO:0008776">
    <property type="term" value="F:acetate kinase activity"/>
    <property type="evidence" value="ECO:0007669"/>
    <property type="project" value="UniProtKB-UniRule"/>
</dbReference>
<dbReference type="PANTHER" id="PTHR21060:SF15">
    <property type="entry name" value="ACETATE KINASE-RELATED"/>
    <property type="match status" value="1"/>
</dbReference>
<dbReference type="Pfam" id="PF00871">
    <property type="entry name" value="Acetate_kinase"/>
    <property type="match status" value="1"/>
</dbReference>
<comment type="function">
    <text evidence="6">Catalyzes the formation of acetyl phosphate from acetate and ATP. Can also catalyze the reverse reaction.</text>
</comment>
<reference evidence="8 9" key="1">
    <citation type="submission" date="2018-08" db="EMBL/GenBank/DDBJ databases">
        <title>Fibrisoma montanum sp. nov., isolated from Danxia mountain soil.</title>
        <authorList>
            <person name="Huang Y."/>
        </authorList>
    </citation>
    <scope>NUCLEOTIDE SEQUENCE [LARGE SCALE GENOMIC DNA]</scope>
    <source>
        <strain evidence="8 9">HYT19</strain>
    </source>
</reference>
<dbReference type="PIRSF" id="PIRSF000722">
    <property type="entry name" value="Acetate_prop_kin"/>
    <property type="match status" value="1"/>
</dbReference>
<dbReference type="GO" id="GO:0005737">
    <property type="term" value="C:cytoplasm"/>
    <property type="evidence" value="ECO:0007669"/>
    <property type="project" value="UniProtKB-SubCell"/>
</dbReference>
<dbReference type="GO" id="GO:0005524">
    <property type="term" value="F:ATP binding"/>
    <property type="evidence" value="ECO:0007669"/>
    <property type="project" value="UniProtKB-KW"/>
</dbReference>
<keyword evidence="2 6" id="KW-0808">Transferase</keyword>
<comment type="subunit">
    <text evidence="6">Homodimer.</text>
</comment>
<dbReference type="OrthoDB" id="9802453at2"/>
<dbReference type="GO" id="GO:0000287">
    <property type="term" value="F:magnesium ion binding"/>
    <property type="evidence" value="ECO:0007669"/>
    <property type="project" value="UniProtKB-UniRule"/>
</dbReference>
<dbReference type="InterPro" id="IPR004372">
    <property type="entry name" value="Ac/propionate_kinase"/>
</dbReference>
<evidence type="ECO:0000256" key="7">
    <source>
        <dbReference type="RuleBase" id="RU003835"/>
    </source>
</evidence>
<evidence type="ECO:0000313" key="8">
    <source>
        <dbReference type="EMBL" id="RIV20680.1"/>
    </source>
</evidence>
<evidence type="ECO:0000256" key="1">
    <source>
        <dbReference type="ARBA" id="ARBA00008748"/>
    </source>
</evidence>
<comment type="similarity">
    <text evidence="1 6 7">Belongs to the acetokinase family.</text>
</comment>
<evidence type="ECO:0000256" key="2">
    <source>
        <dbReference type="ARBA" id="ARBA00022679"/>
    </source>
</evidence>
<dbReference type="AlphaFoldDB" id="A0A418M4M2"/>
<comment type="cofactor">
    <cofactor evidence="6">
        <name>Mg(2+)</name>
        <dbReference type="ChEBI" id="CHEBI:18420"/>
    </cofactor>
    <cofactor evidence="6">
        <name>Mn(2+)</name>
        <dbReference type="ChEBI" id="CHEBI:29035"/>
    </cofactor>
    <text evidence="6">Mg(2+). Can also accept Mn(2+).</text>
</comment>
<comment type="pathway">
    <text evidence="6">Metabolic intermediate biosynthesis; acetyl-CoA biosynthesis; acetyl-CoA from acetate: step 1/2.</text>
</comment>
<keyword evidence="5 6" id="KW-0067">ATP-binding</keyword>
<dbReference type="EC" id="2.7.2.1" evidence="6"/>
<dbReference type="CDD" id="cd24010">
    <property type="entry name" value="ASKHA_NBD_AcK_PK"/>
    <property type="match status" value="1"/>
</dbReference>
<evidence type="ECO:0000256" key="4">
    <source>
        <dbReference type="ARBA" id="ARBA00022777"/>
    </source>
</evidence>
<comment type="caution">
    <text evidence="8">The sequence shown here is derived from an EMBL/GenBank/DDBJ whole genome shotgun (WGS) entry which is preliminary data.</text>
</comment>
<feature type="active site" description="Proton donor/acceptor" evidence="6">
    <location>
        <position position="148"/>
    </location>
</feature>
<keyword evidence="9" id="KW-1185">Reference proteome</keyword>
<name>A0A418M4M2_9BACT</name>
<dbReference type="SUPFAM" id="SSF53067">
    <property type="entry name" value="Actin-like ATPase domain"/>
    <property type="match status" value="2"/>
</dbReference>
<evidence type="ECO:0000256" key="5">
    <source>
        <dbReference type="ARBA" id="ARBA00022840"/>
    </source>
</evidence>
<dbReference type="EMBL" id="QXED01000006">
    <property type="protein sequence ID" value="RIV20680.1"/>
    <property type="molecule type" value="Genomic_DNA"/>
</dbReference>
<comment type="subcellular location">
    <subcellularLocation>
        <location evidence="6">Cytoplasm</location>
    </subcellularLocation>
</comment>
<keyword evidence="3 6" id="KW-0547">Nucleotide-binding</keyword>
<evidence type="ECO:0000313" key="9">
    <source>
        <dbReference type="Proteomes" id="UP000283523"/>
    </source>
</evidence>
<feature type="binding site" evidence="6">
    <location>
        <begin position="206"/>
        <end position="210"/>
    </location>
    <ligand>
        <name>ATP</name>
        <dbReference type="ChEBI" id="CHEBI:30616"/>
    </ligand>
</feature>
<evidence type="ECO:0000256" key="6">
    <source>
        <dbReference type="HAMAP-Rule" id="MF_00020"/>
    </source>
</evidence>
<dbReference type="GO" id="GO:0006085">
    <property type="term" value="P:acetyl-CoA biosynthetic process"/>
    <property type="evidence" value="ECO:0007669"/>
    <property type="project" value="UniProtKB-UniRule"/>
</dbReference>
<proteinExistence type="inferred from homology"/>
<feature type="binding site" evidence="6">
    <location>
        <begin position="279"/>
        <end position="281"/>
    </location>
    <ligand>
        <name>ATP</name>
        <dbReference type="ChEBI" id="CHEBI:30616"/>
    </ligand>
</feature>
<dbReference type="PRINTS" id="PR00471">
    <property type="entry name" value="ACETATEKNASE"/>
</dbReference>
<feature type="binding site" evidence="6">
    <location>
        <position position="381"/>
    </location>
    <ligand>
        <name>Mg(2+)</name>
        <dbReference type="ChEBI" id="CHEBI:18420"/>
    </ligand>
</feature>
<comment type="catalytic activity">
    <reaction evidence="6">
        <text>acetate + ATP = acetyl phosphate + ADP</text>
        <dbReference type="Rhea" id="RHEA:11352"/>
        <dbReference type="ChEBI" id="CHEBI:22191"/>
        <dbReference type="ChEBI" id="CHEBI:30089"/>
        <dbReference type="ChEBI" id="CHEBI:30616"/>
        <dbReference type="ChEBI" id="CHEBI:456216"/>
        <dbReference type="EC" id="2.7.2.1"/>
    </reaction>
</comment>
<dbReference type="NCBIfam" id="TIGR00016">
    <property type="entry name" value="ackA"/>
    <property type="match status" value="1"/>
</dbReference>
<protein>
    <recommendedName>
        <fullName evidence="6">Acetate kinase</fullName>
        <ecNumber evidence="6">2.7.2.1</ecNumber>
    </recommendedName>
    <alternativeName>
        <fullName evidence="6">Acetokinase</fullName>
    </alternativeName>
</protein>
<accession>A0A418M4M2</accession>
<feature type="binding site" evidence="6">
    <location>
        <position position="7"/>
    </location>
    <ligand>
        <name>Mg(2+)</name>
        <dbReference type="ChEBI" id="CHEBI:18420"/>
    </ligand>
</feature>
<keyword evidence="4 6" id="KW-0418">Kinase</keyword>
<feature type="binding site" evidence="6">
    <location>
        <begin position="327"/>
        <end position="331"/>
    </location>
    <ligand>
        <name>ATP</name>
        <dbReference type="ChEBI" id="CHEBI:30616"/>
    </ligand>
</feature>
<sequence>MHILVINSGSSSLKYQLFAMPSDQPLCVGQIERIGLDGSFVRHQVTGADRLERTEPIADHAVGLQRVLELLSDPVSGVISSPDAIEAIGHRVVHGGERFARATRITPAVKDTIKALFALAPLHNPINYQCIEIAEKTFPKAVQIAVFDTAFHQTMPEYAFRYAIPEALYRQEAIRVYGFHGTSHRYVSKQATAWLNRPDAKLISIHLGNGSSITAVRAGQSIDTSMGFSPLAGLVMGTRSGDIDPAVIFHLISRGHSPDDVNRLLNKQSGMQGLTGFSDMRDIRKAMEAGNREAALAYELYAYRVRKYIGAYAAVLNGLDALIFTAGIGENDATMRAMICRDLGFLNVYLDSDKNNSSARDLRDVSTPDSPVKILIIPTNEELEIAQQSYELLQVA</sequence>
<organism evidence="8 9">
    <name type="scientific">Fibrisoma montanum</name>
    <dbReference type="NCBI Taxonomy" id="2305895"/>
    <lineage>
        <taxon>Bacteria</taxon>
        <taxon>Pseudomonadati</taxon>
        <taxon>Bacteroidota</taxon>
        <taxon>Cytophagia</taxon>
        <taxon>Cytophagales</taxon>
        <taxon>Spirosomataceae</taxon>
        <taxon>Fibrisoma</taxon>
    </lineage>
</organism>